<gene>
    <name evidence="2" type="ORF">SADUNF_Sadunf15G0040000</name>
</gene>
<dbReference type="GO" id="GO:0008308">
    <property type="term" value="F:voltage-gated monoatomic anion channel activity"/>
    <property type="evidence" value="ECO:0007669"/>
    <property type="project" value="InterPro"/>
</dbReference>
<comment type="similarity">
    <text evidence="1">Belongs to the eukaryotic mitochondrial porin (TC 1.B.8.1) family.</text>
</comment>
<dbReference type="PANTHER" id="PTHR11743">
    <property type="entry name" value="VOLTAGE-DEPENDENT ANION-SELECTIVE CHANNEL"/>
    <property type="match status" value="1"/>
</dbReference>
<dbReference type="PANTHER" id="PTHR11743:SF60">
    <property type="entry name" value="MITOCHONDRIAL OUTER MEMBRANE PROTEIN PORIN 1"/>
    <property type="match status" value="1"/>
</dbReference>
<dbReference type="EMBL" id="JADGMS010000015">
    <property type="protein sequence ID" value="KAF9667595.1"/>
    <property type="molecule type" value="Genomic_DNA"/>
</dbReference>
<evidence type="ECO:0000313" key="3">
    <source>
        <dbReference type="Proteomes" id="UP000657918"/>
    </source>
</evidence>
<dbReference type="InterPro" id="IPR001925">
    <property type="entry name" value="Porin_Euk"/>
</dbReference>
<keyword evidence="3" id="KW-1185">Reference proteome</keyword>
<name>A0A835MIY4_9ROSI</name>
<organism evidence="2 3">
    <name type="scientific">Salix dunnii</name>
    <dbReference type="NCBI Taxonomy" id="1413687"/>
    <lineage>
        <taxon>Eukaryota</taxon>
        <taxon>Viridiplantae</taxon>
        <taxon>Streptophyta</taxon>
        <taxon>Embryophyta</taxon>
        <taxon>Tracheophyta</taxon>
        <taxon>Spermatophyta</taxon>
        <taxon>Magnoliopsida</taxon>
        <taxon>eudicotyledons</taxon>
        <taxon>Gunneridae</taxon>
        <taxon>Pentapetalae</taxon>
        <taxon>rosids</taxon>
        <taxon>fabids</taxon>
        <taxon>Malpighiales</taxon>
        <taxon>Salicaceae</taxon>
        <taxon>Saliceae</taxon>
        <taxon>Salix</taxon>
    </lineage>
</organism>
<dbReference type="Proteomes" id="UP000657918">
    <property type="component" value="Unassembled WGS sequence"/>
</dbReference>
<sequence>MGLEDLLYKDYQNDHKFTLATFSSPGAHKNFSNSFSVVGFHKGFVMKGEFLAADVNTRLKKKNYTADIKVDTSSNICVKHQFSYLQFALPLASYNHYSFDEPAPGLKAIFSFKVPDQRSRKTITSSGTKKGEFLAADVNTRLKNKNIAIDIKVDTSCNVT</sequence>
<protein>
    <submittedName>
        <fullName evidence="2">Uncharacterized protein</fullName>
    </submittedName>
</protein>
<proteinExistence type="inferred from homology"/>
<reference evidence="2 3" key="1">
    <citation type="submission" date="2020-10" db="EMBL/GenBank/DDBJ databases">
        <title>Plant Genome Project.</title>
        <authorList>
            <person name="Zhang R.-G."/>
        </authorList>
    </citation>
    <scope>NUCLEOTIDE SEQUENCE [LARGE SCALE GENOMIC DNA]</scope>
    <source>
        <strain evidence="2">FAFU-HL-1</strain>
        <tissue evidence="2">Leaf</tissue>
    </source>
</reference>
<dbReference type="Gene3D" id="2.40.160.10">
    <property type="entry name" value="Porin"/>
    <property type="match status" value="1"/>
</dbReference>
<dbReference type="GO" id="GO:0005741">
    <property type="term" value="C:mitochondrial outer membrane"/>
    <property type="evidence" value="ECO:0007669"/>
    <property type="project" value="InterPro"/>
</dbReference>
<evidence type="ECO:0000313" key="2">
    <source>
        <dbReference type="EMBL" id="KAF9667595.1"/>
    </source>
</evidence>
<dbReference type="InterPro" id="IPR023614">
    <property type="entry name" value="Porin_dom_sf"/>
</dbReference>
<evidence type="ECO:0000256" key="1">
    <source>
        <dbReference type="ARBA" id="ARBA00009624"/>
    </source>
</evidence>
<accession>A0A835MIY4</accession>
<dbReference type="AlphaFoldDB" id="A0A835MIY4"/>
<comment type="caution">
    <text evidence="2">The sequence shown here is derived from an EMBL/GenBank/DDBJ whole genome shotgun (WGS) entry which is preliminary data.</text>
</comment>
<dbReference type="OrthoDB" id="7827681at2759"/>